<proteinExistence type="inferred from homology"/>
<evidence type="ECO:0000313" key="4">
    <source>
        <dbReference type="EMBL" id="CAB9496329.1"/>
    </source>
</evidence>
<keyword evidence="3" id="KW-0496">Mitochondrion</keyword>
<comment type="similarity">
    <text evidence="1 3">Belongs to the CMC family.</text>
</comment>
<evidence type="ECO:0000256" key="3">
    <source>
        <dbReference type="RuleBase" id="RU364104"/>
    </source>
</evidence>
<comment type="caution">
    <text evidence="4">The sequence shown here is derived from an EMBL/GenBank/DDBJ whole genome shotgun (WGS) entry which is preliminary data.</text>
</comment>
<evidence type="ECO:0000313" key="5">
    <source>
        <dbReference type="Proteomes" id="UP001153069"/>
    </source>
</evidence>
<reference evidence="4" key="1">
    <citation type="submission" date="2020-06" db="EMBL/GenBank/DDBJ databases">
        <authorList>
            <consortium name="Plant Systems Biology data submission"/>
        </authorList>
    </citation>
    <scope>NUCLEOTIDE SEQUENCE</scope>
    <source>
        <strain evidence="4">D6</strain>
    </source>
</reference>
<keyword evidence="2" id="KW-1015">Disulfide bond</keyword>
<gene>
    <name evidence="4" type="ORF">SEMRO_4_G003040.1</name>
</gene>
<accession>A0A9N8D594</accession>
<evidence type="ECO:0000256" key="2">
    <source>
        <dbReference type="ARBA" id="ARBA00023157"/>
    </source>
</evidence>
<sequence>MHPPLDRPHPDCQEVIDALNLCHAQNSKVFFWRCNKPKHQLDNCFKLEKQRLLKEATKDFKQTRGKEDGLMMEALGQSMSFQEYLAKDKQYLKAKQQKTASGN</sequence>
<dbReference type="InterPro" id="IPR013892">
    <property type="entry name" value="Cyt_c_biogenesis_Cmc1-like"/>
</dbReference>
<comment type="subcellular location">
    <subcellularLocation>
        <location evidence="3">Mitochondrion</location>
    </subcellularLocation>
</comment>
<evidence type="ECO:0000256" key="1">
    <source>
        <dbReference type="ARBA" id="ARBA00007347"/>
    </source>
</evidence>
<protein>
    <recommendedName>
        <fullName evidence="3">COX assembly mitochondrial protein</fullName>
    </recommendedName>
</protein>
<dbReference type="Pfam" id="PF08583">
    <property type="entry name" value="Cmc1"/>
    <property type="match status" value="1"/>
</dbReference>
<dbReference type="Proteomes" id="UP001153069">
    <property type="component" value="Unassembled WGS sequence"/>
</dbReference>
<dbReference type="AlphaFoldDB" id="A0A9N8D594"/>
<dbReference type="EMBL" id="CAICTM010000004">
    <property type="protein sequence ID" value="CAB9496329.1"/>
    <property type="molecule type" value="Genomic_DNA"/>
</dbReference>
<organism evidence="4 5">
    <name type="scientific">Seminavis robusta</name>
    <dbReference type="NCBI Taxonomy" id="568900"/>
    <lineage>
        <taxon>Eukaryota</taxon>
        <taxon>Sar</taxon>
        <taxon>Stramenopiles</taxon>
        <taxon>Ochrophyta</taxon>
        <taxon>Bacillariophyta</taxon>
        <taxon>Bacillariophyceae</taxon>
        <taxon>Bacillariophycidae</taxon>
        <taxon>Naviculales</taxon>
        <taxon>Naviculaceae</taxon>
        <taxon>Seminavis</taxon>
    </lineage>
</organism>
<dbReference type="OrthoDB" id="532630at2759"/>
<keyword evidence="5" id="KW-1185">Reference proteome</keyword>
<name>A0A9N8D594_9STRA</name>
<dbReference type="GO" id="GO:0005739">
    <property type="term" value="C:mitochondrion"/>
    <property type="evidence" value="ECO:0007669"/>
    <property type="project" value="UniProtKB-SubCell"/>
</dbReference>